<dbReference type="Pfam" id="PF08885">
    <property type="entry name" value="GSCFA"/>
    <property type="match status" value="1"/>
</dbReference>
<dbReference type="EMBL" id="AOSK01000121">
    <property type="protein sequence ID" value="EYD74134.1"/>
    <property type="molecule type" value="Genomic_DNA"/>
</dbReference>
<gene>
    <name evidence="2" type="ORF">Rumeso_04333</name>
</gene>
<dbReference type="AlphaFoldDB" id="A0A017HK44"/>
<evidence type="ECO:0000313" key="3">
    <source>
        <dbReference type="Proteomes" id="UP000019666"/>
    </source>
</evidence>
<evidence type="ECO:0000259" key="1">
    <source>
        <dbReference type="Pfam" id="PF08885"/>
    </source>
</evidence>
<feature type="domain" description="GSCFA" evidence="1">
    <location>
        <begin position="8"/>
        <end position="75"/>
    </location>
</feature>
<sequence>MPLTATKSGKHVLVATMQSKSVLRAVAGHIADRNEYVDYFPSYEIISSPVFRGGFFEPNQRGVTPTGVSFVMDTFFRELERKFGPVEAAADASSAMADEDLVCEEELLGAFGDKRT</sequence>
<proteinExistence type="predicted"/>
<keyword evidence="3" id="KW-1185">Reference proteome</keyword>
<protein>
    <recommendedName>
        <fullName evidence="1">GSCFA domain-containing protein</fullName>
    </recommendedName>
</protein>
<reference evidence="2 3" key="1">
    <citation type="submission" date="2013-02" db="EMBL/GenBank/DDBJ databases">
        <authorList>
            <person name="Fiebig A."/>
            <person name="Goeker M."/>
            <person name="Klenk H.-P.P."/>
        </authorList>
    </citation>
    <scope>NUCLEOTIDE SEQUENCE [LARGE SCALE GENOMIC DNA]</scope>
    <source>
        <strain evidence="2 3">DSM 19309</strain>
    </source>
</reference>
<dbReference type="HOGENOM" id="CLU_2095051_0_0_5"/>
<accession>A0A017HK44</accession>
<name>A0A017HK44_9RHOB</name>
<organism evidence="2 3">
    <name type="scientific">Rubellimicrobium mesophilum DSM 19309</name>
    <dbReference type="NCBI Taxonomy" id="442562"/>
    <lineage>
        <taxon>Bacteria</taxon>
        <taxon>Pseudomonadati</taxon>
        <taxon>Pseudomonadota</taxon>
        <taxon>Alphaproteobacteria</taxon>
        <taxon>Rhodobacterales</taxon>
        <taxon>Roseobacteraceae</taxon>
        <taxon>Rubellimicrobium</taxon>
    </lineage>
</organism>
<dbReference type="InterPro" id="IPR014982">
    <property type="entry name" value="GSCFA"/>
</dbReference>
<dbReference type="PATRIC" id="fig|442562.3.peg.4266"/>
<dbReference type="STRING" id="442562.Rumeso_04333"/>
<comment type="caution">
    <text evidence="2">The sequence shown here is derived from an EMBL/GenBank/DDBJ whole genome shotgun (WGS) entry which is preliminary data.</text>
</comment>
<dbReference type="Proteomes" id="UP000019666">
    <property type="component" value="Unassembled WGS sequence"/>
</dbReference>
<evidence type="ECO:0000313" key="2">
    <source>
        <dbReference type="EMBL" id="EYD74134.1"/>
    </source>
</evidence>